<sequence>MDDLMKLTAKYVGGEVYYDLHGSVHFVMRLMEDMIPNLLQKVAAVADRETEEQVRDEICRRLLKIADACGMQDAMAQVVGEWIADYILGGEK</sequence>
<name>A0A8S5USJ2_9CAUD</name>
<dbReference type="EMBL" id="BK016132">
    <property type="protein sequence ID" value="DAF97342.1"/>
    <property type="molecule type" value="Genomic_DNA"/>
</dbReference>
<protein>
    <submittedName>
        <fullName evidence="1">Uncharacterized protein</fullName>
    </submittedName>
</protein>
<organism evidence="1">
    <name type="scientific">Myoviridae sp. ctGgs6</name>
    <dbReference type="NCBI Taxonomy" id="2825072"/>
    <lineage>
        <taxon>Viruses</taxon>
        <taxon>Duplodnaviria</taxon>
        <taxon>Heunggongvirae</taxon>
        <taxon>Uroviricota</taxon>
        <taxon>Caudoviricetes</taxon>
    </lineage>
</organism>
<evidence type="ECO:0000313" key="1">
    <source>
        <dbReference type="EMBL" id="DAF97342.1"/>
    </source>
</evidence>
<accession>A0A8S5USJ2</accession>
<proteinExistence type="predicted"/>
<reference evidence="1" key="1">
    <citation type="journal article" date="2021" name="Proc. Natl. Acad. Sci. U.S.A.">
        <title>A Catalog of Tens of Thousands of Viruses from Human Metagenomes Reveals Hidden Associations with Chronic Diseases.</title>
        <authorList>
            <person name="Tisza M.J."/>
            <person name="Buck C.B."/>
        </authorList>
    </citation>
    <scope>NUCLEOTIDE SEQUENCE</scope>
    <source>
        <strain evidence="1">CtGgs6</strain>
    </source>
</reference>